<evidence type="ECO:0000313" key="1">
    <source>
        <dbReference type="EnsemblPlants" id="AVESA.00010b.r2.3DG0562220.1.CDS.1"/>
    </source>
</evidence>
<reference evidence="1" key="1">
    <citation type="submission" date="2021-05" db="EMBL/GenBank/DDBJ databases">
        <authorList>
            <person name="Scholz U."/>
            <person name="Mascher M."/>
            <person name="Fiebig A."/>
        </authorList>
    </citation>
    <scope>NUCLEOTIDE SEQUENCE [LARGE SCALE GENOMIC DNA]</scope>
</reference>
<reference evidence="1" key="2">
    <citation type="submission" date="2025-09" db="UniProtKB">
        <authorList>
            <consortium name="EnsemblPlants"/>
        </authorList>
    </citation>
    <scope>IDENTIFICATION</scope>
</reference>
<keyword evidence="2" id="KW-1185">Reference proteome</keyword>
<accession>A0ACD5W5X1</accession>
<organism evidence="1 2">
    <name type="scientific">Avena sativa</name>
    <name type="common">Oat</name>
    <dbReference type="NCBI Taxonomy" id="4498"/>
    <lineage>
        <taxon>Eukaryota</taxon>
        <taxon>Viridiplantae</taxon>
        <taxon>Streptophyta</taxon>
        <taxon>Embryophyta</taxon>
        <taxon>Tracheophyta</taxon>
        <taxon>Spermatophyta</taxon>
        <taxon>Magnoliopsida</taxon>
        <taxon>Liliopsida</taxon>
        <taxon>Poales</taxon>
        <taxon>Poaceae</taxon>
        <taxon>BOP clade</taxon>
        <taxon>Pooideae</taxon>
        <taxon>Poodae</taxon>
        <taxon>Poeae</taxon>
        <taxon>Poeae Chloroplast Group 1 (Aveneae type)</taxon>
        <taxon>Aveninae</taxon>
        <taxon>Avena</taxon>
    </lineage>
</organism>
<sequence length="132" mass="15313">MEVVTGAMGSLLPKLRELLLEEYHLDKSVKKDVESVSREMKSMHAALRKVSDVPRDQLDEQLLLWADHVRELSYKMEDVVDKFLVSMEDPPPATDNSHTLRRLMEKMAGFFKKDKTRRQTSKAIKDINNEVQ</sequence>
<dbReference type="EnsemblPlants" id="AVESA.00010b.r2.3DG0562220.1">
    <property type="protein sequence ID" value="AVESA.00010b.r2.3DG0562220.1.CDS.1"/>
    <property type="gene ID" value="AVESA.00010b.r2.3DG0562220"/>
</dbReference>
<name>A0ACD5W5X1_AVESA</name>
<dbReference type="Proteomes" id="UP001732700">
    <property type="component" value="Chromosome 3D"/>
</dbReference>
<proteinExistence type="predicted"/>
<evidence type="ECO:0000313" key="2">
    <source>
        <dbReference type="Proteomes" id="UP001732700"/>
    </source>
</evidence>
<protein>
    <submittedName>
        <fullName evidence="1">Uncharacterized protein</fullName>
    </submittedName>
</protein>